<feature type="compositionally biased region" description="Polar residues" evidence="1">
    <location>
        <begin position="1227"/>
        <end position="1236"/>
    </location>
</feature>
<feature type="compositionally biased region" description="Polar residues" evidence="1">
    <location>
        <begin position="550"/>
        <end position="560"/>
    </location>
</feature>
<feature type="region of interest" description="Disordered" evidence="1">
    <location>
        <begin position="1227"/>
        <end position="1260"/>
    </location>
</feature>
<dbReference type="InterPro" id="IPR013087">
    <property type="entry name" value="Znf_C2H2_type"/>
</dbReference>
<dbReference type="EMBL" id="ML120368">
    <property type="protein sequence ID" value="RPB02284.1"/>
    <property type="molecule type" value="Genomic_DNA"/>
</dbReference>
<dbReference type="OrthoDB" id="5315052at2759"/>
<proteinExistence type="predicted"/>
<feature type="compositionally biased region" description="Polar residues" evidence="1">
    <location>
        <begin position="115"/>
        <end position="129"/>
    </location>
</feature>
<dbReference type="PROSITE" id="PS00028">
    <property type="entry name" value="ZINC_FINGER_C2H2_1"/>
    <property type="match status" value="1"/>
</dbReference>
<accession>A0A3N4JV92</accession>
<evidence type="ECO:0000256" key="1">
    <source>
        <dbReference type="SAM" id="MobiDB-lite"/>
    </source>
</evidence>
<feature type="compositionally biased region" description="Acidic residues" evidence="1">
    <location>
        <begin position="404"/>
        <end position="416"/>
    </location>
</feature>
<dbReference type="Proteomes" id="UP000276215">
    <property type="component" value="Unassembled WGS sequence"/>
</dbReference>
<sequence>MASPPFPQHSRAPVITENDGSNSRNVYQTPNSAHGPGTFDISLFSLSGSGNAHLSERPQPAVPSLHSSTYPHMNSPSLPTINQPLSNQGHSPSLTNGSSGFSPAISQHSHYKHNLGQTYSEDPSSTLSPPVSFVVDHGSSPGPGYSENTTPDFDEVDMPPLADENTALYDDEGIDPLDQLAGPYSSPMNGNLGIYHPPSPRPTVSPSPAGLTARNLGGFTGVNSNFRKSPVVKVEEFTPQGNEMHPTPSSHVTAGSSSSSGPGATAQGGDNLTVKRGDDGSWKGGLDPVARREVELGLGDLPFSLKEQEIIRGIEAKNADIEDWLSRNTNLSVKPADRKRSRSLADFRRRPIVPPQSKDDSVRPGENGSATGAVLFDEDDDTGLPGAYDYEDDSSVASSFVDGSLDDPLEDQDSMDTSEIPPSESELKKTAEEEEAEQKRRETDPQYYPRPNQFYSAHPWNDTVAQVGRGAAIASRNQPNTANAAIIKFYRYAENIETASRVATFGSQMSKSRRLSAGDADRFLADGLLKRLSFGKDKDKEKEKEKQLNQRRPSMWNQIPSRLKRGFSNAGDKEREKEKEKEKEKGKERLGTGLSMEGRKRGNSTVSLASTASHAFAPLKRGTSWTKSAPKSPLKVDTKNIGGAFAQMASMAAGAGQSSAHTAHTASTAGIISPPARSLSGGFIAQTVRRARSKSDISSSKLQKEKPVFGIVSMLGQYGGPPALPIKSPVQSAESESLKRNYTFGEESRKRGIAAAKLLCPPDPHRHDGYDDDDDNDMDDDEMQNNQQTGPPGARPPLPKLDITPNPEGFSQHVRGLTPALHPKLVDRVVYEQGKRFKKLVEHRQKHLAAIKGEKRCTNASKCRGPVGLIGPGGDPSANGHKRNTSGGSVEGEVYSFDETADDGSHSPTEGKVTATQFPPGVPQPPVLRLPAEFECPICFKVKKFQKPSDWTKHVHEDVQPFTCTFVECTEPKSFKRKADWVRHENERHRHLEWWTCTLPDCTHTCYRKDNFVQHLVREHKMAEPKVKAQKAAARKGKKGAAGMNEGAPSHEDFEKVWQIVDSCHQVTTKHPTQEKCRFCGNVCPTWKKLTVHLARHMEQISLPVLDLIKDDAVVPPSVRPSAASKRVQQNSTSSKPEPSKPPPTPPVQQPEMEMDVDPIDTTQRQLTGNGDYDVLPPPQFHSPDASAFGVSPAHLQYTPPRSSPNVDNRFGIRTPIRAPQFVGPQNFSPEQNPRIQQQQQQLAMGANGGFDFSNNAGRDIYSLSPQQQQQQHTPTNSGVTTPQRIAAQAGGYINVSPPPQPGLQYPQHCSPLLQHHLAEQQQISQQPQYFAYGHASGQVQGAHGQIHSQTVAHANAYNFYPQLQQSDLGIPGTVVTAVDPTDDFLNVTYTTS</sequence>
<protein>
    <recommendedName>
        <fullName evidence="2">C2H2-type domain-containing protein</fullName>
    </recommendedName>
</protein>
<keyword evidence="4" id="KW-1185">Reference proteome</keyword>
<feature type="compositionally biased region" description="Polar residues" evidence="1">
    <location>
        <begin position="18"/>
        <end position="32"/>
    </location>
</feature>
<feature type="compositionally biased region" description="Pro residues" evidence="1">
    <location>
        <begin position="1140"/>
        <end position="1149"/>
    </location>
</feature>
<dbReference type="InterPro" id="IPR058925">
    <property type="entry name" value="zf-C2H2_AcuF"/>
</dbReference>
<name>A0A3N4JV92_9PEZI</name>
<feature type="region of interest" description="Disordered" evidence="1">
    <location>
        <begin position="868"/>
        <end position="919"/>
    </location>
</feature>
<feature type="region of interest" description="Disordered" evidence="1">
    <location>
        <begin position="1118"/>
        <end position="1211"/>
    </location>
</feature>
<organism evidence="3 4">
    <name type="scientific">Choiromyces venosus 120613-1</name>
    <dbReference type="NCBI Taxonomy" id="1336337"/>
    <lineage>
        <taxon>Eukaryota</taxon>
        <taxon>Fungi</taxon>
        <taxon>Dikarya</taxon>
        <taxon>Ascomycota</taxon>
        <taxon>Pezizomycotina</taxon>
        <taxon>Pezizomycetes</taxon>
        <taxon>Pezizales</taxon>
        <taxon>Tuberaceae</taxon>
        <taxon>Choiromyces</taxon>
    </lineage>
</organism>
<feature type="compositionally biased region" description="Basic and acidic residues" evidence="1">
    <location>
        <begin position="335"/>
        <end position="349"/>
    </location>
</feature>
<feature type="region of interest" description="Disordered" evidence="1">
    <location>
        <begin position="535"/>
        <end position="606"/>
    </location>
</feature>
<feature type="compositionally biased region" description="Polar residues" evidence="1">
    <location>
        <begin position="65"/>
        <end position="108"/>
    </location>
</feature>
<dbReference type="STRING" id="1336337.A0A3N4JV92"/>
<evidence type="ECO:0000313" key="4">
    <source>
        <dbReference type="Proteomes" id="UP000276215"/>
    </source>
</evidence>
<gene>
    <name evidence="3" type="ORF">L873DRAFT_1673815</name>
</gene>
<dbReference type="SMART" id="SM00355">
    <property type="entry name" value="ZnF_C2H2"/>
    <property type="match status" value="3"/>
</dbReference>
<feature type="compositionally biased region" description="Basic and acidic residues" evidence="1">
    <location>
        <begin position="535"/>
        <end position="548"/>
    </location>
</feature>
<feature type="region of interest" description="Disordered" evidence="1">
    <location>
        <begin position="1"/>
        <end position="288"/>
    </location>
</feature>
<dbReference type="PANTHER" id="PTHR35391:SF3">
    <property type="entry name" value="FINGER DOMAIN PROTEIN, PUTATIVE (AFU_ORTHOLOGUE AFUA_8G04300)-RELATED"/>
    <property type="match status" value="1"/>
</dbReference>
<feature type="compositionally biased region" description="Basic and acidic residues" evidence="1">
    <location>
        <begin position="571"/>
        <end position="590"/>
    </location>
</feature>
<feature type="compositionally biased region" description="Low complexity" evidence="1">
    <location>
        <begin position="247"/>
        <end position="269"/>
    </location>
</feature>
<dbReference type="Pfam" id="PF26082">
    <property type="entry name" value="zf-C2H2_AcuF"/>
    <property type="match status" value="1"/>
</dbReference>
<dbReference type="PANTHER" id="PTHR35391">
    <property type="entry name" value="C2H2-TYPE DOMAIN-CONTAINING PROTEIN-RELATED"/>
    <property type="match status" value="1"/>
</dbReference>
<evidence type="ECO:0000259" key="2">
    <source>
        <dbReference type="PROSITE" id="PS00028"/>
    </source>
</evidence>
<feature type="region of interest" description="Disordered" evidence="1">
    <location>
        <begin position="327"/>
        <end position="459"/>
    </location>
</feature>
<feature type="domain" description="C2H2-type" evidence="2">
    <location>
        <begin position="997"/>
        <end position="1020"/>
    </location>
</feature>
<evidence type="ECO:0000313" key="3">
    <source>
        <dbReference type="EMBL" id="RPB02284.1"/>
    </source>
</evidence>
<feature type="compositionally biased region" description="Basic and acidic residues" evidence="1">
    <location>
        <begin position="425"/>
        <end position="444"/>
    </location>
</feature>
<feature type="region of interest" description="Disordered" evidence="1">
    <location>
        <begin position="756"/>
        <end position="806"/>
    </location>
</feature>
<feature type="compositionally biased region" description="Acidic residues" evidence="1">
    <location>
        <begin position="770"/>
        <end position="783"/>
    </location>
</feature>
<reference evidence="3 4" key="1">
    <citation type="journal article" date="2018" name="Nat. Ecol. Evol.">
        <title>Pezizomycetes genomes reveal the molecular basis of ectomycorrhizal truffle lifestyle.</title>
        <authorList>
            <person name="Murat C."/>
            <person name="Payen T."/>
            <person name="Noel B."/>
            <person name="Kuo A."/>
            <person name="Morin E."/>
            <person name="Chen J."/>
            <person name="Kohler A."/>
            <person name="Krizsan K."/>
            <person name="Balestrini R."/>
            <person name="Da Silva C."/>
            <person name="Montanini B."/>
            <person name="Hainaut M."/>
            <person name="Levati E."/>
            <person name="Barry K.W."/>
            <person name="Belfiori B."/>
            <person name="Cichocki N."/>
            <person name="Clum A."/>
            <person name="Dockter R.B."/>
            <person name="Fauchery L."/>
            <person name="Guy J."/>
            <person name="Iotti M."/>
            <person name="Le Tacon F."/>
            <person name="Lindquist E.A."/>
            <person name="Lipzen A."/>
            <person name="Malagnac F."/>
            <person name="Mello A."/>
            <person name="Molinier V."/>
            <person name="Miyauchi S."/>
            <person name="Poulain J."/>
            <person name="Riccioni C."/>
            <person name="Rubini A."/>
            <person name="Sitrit Y."/>
            <person name="Splivallo R."/>
            <person name="Traeger S."/>
            <person name="Wang M."/>
            <person name="Zifcakova L."/>
            <person name="Wipf D."/>
            <person name="Zambonelli A."/>
            <person name="Paolocci F."/>
            <person name="Nowrousian M."/>
            <person name="Ottonello S."/>
            <person name="Baldrian P."/>
            <person name="Spatafora J.W."/>
            <person name="Henrissat B."/>
            <person name="Nagy L.G."/>
            <person name="Aury J.M."/>
            <person name="Wincker P."/>
            <person name="Grigoriev I.V."/>
            <person name="Bonfante P."/>
            <person name="Martin F.M."/>
        </authorList>
    </citation>
    <scope>NUCLEOTIDE SEQUENCE [LARGE SCALE GENOMIC DNA]</scope>
    <source>
        <strain evidence="3 4">120613-1</strain>
    </source>
</reference>